<proteinExistence type="predicted"/>
<keyword evidence="1" id="KW-0812">Transmembrane</keyword>
<accession>A0A0D8B5D3</accession>
<gene>
    <name evidence="2" type="ORF">FF36_06329</name>
</gene>
<feature type="transmembrane region" description="Helical" evidence="1">
    <location>
        <begin position="20"/>
        <end position="53"/>
    </location>
</feature>
<evidence type="ECO:0000256" key="1">
    <source>
        <dbReference type="SAM" id="Phobius"/>
    </source>
</evidence>
<reference evidence="2 3" key="2">
    <citation type="journal article" date="2016" name="Genome Announc.">
        <title>Permanent Draft Genome Sequences for Two Variants of Frankia sp. Strain CpI1, the First Frankia Strain Isolated from Root Nodules of Comptonia peregrina.</title>
        <authorList>
            <person name="Oshone R."/>
            <person name="Hurst S.G.IV."/>
            <person name="Abebe-Akele F."/>
            <person name="Simpson S."/>
            <person name="Morris K."/>
            <person name="Thomas W.K."/>
            <person name="Tisa L.S."/>
        </authorList>
    </citation>
    <scope>NUCLEOTIDE SEQUENCE [LARGE SCALE GENOMIC DNA]</scope>
    <source>
        <strain evidence="3">CpI1-S</strain>
    </source>
</reference>
<dbReference type="Proteomes" id="UP000032545">
    <property type="component" value="Unassembled WGS sequence"/>
</dbReference>
<keyword evidence="1" id="KW-0472">Membrane</keyword>
<sequence>MVTGKSSRPSWQKPVEIAGYSLIFAAVVIATFAGVPGVWVVLSAGALGVAFRFLLGKALHEKNTTEK</sequence>
<dbReference type="PATRIC" id="fig|1502723.3.peg.1017"/>
<dbReference type="AlphaFoldDB" id="A0A0D8B5D3"/>
<evidence type="ECO:0000313" key="2">
    <source>
        <dbReference type="EMBL" id="KJE19386.1"/>
    </source>
</evidence>
<protein>
    <submittedName>
        <fullName evidence="2">Uncharacterized protein</fullName>
    </submittedName>
</protein>
<reference evidence="3" key="1">
    <citation type="submission" date="2015-02" db="EMBL/GenBank/DDBJ databases">
        <title>Draft Genome of Frankia sp. CpI1-S.</title>
        <authorList>
            <person name="Oshone R.T."/>
            <person name="Ngom M."/>
            <person name="Ghodhbane-Gtari F."/>
            <person name="Gtari M."/>
            <person name="Morris K."/>
            <person name="Thomas K."/>
            <person name="Sen A."/>
            <person name="Tisa L.S."/>
        </authorList>
    </citation>
    <scope>NUCLEOTIDE SEQUENCE [LARGE SCALE GENOMIC DNA]</scope>
    <source>
        <strain evidence="3">CpI1-S</strain>
    </source>
</reference>
<name>A0A0D8B5D3_9ACTN</name>
<dbReference type="EMBL" id="JYFN01000113">
    <property type="protein sequence ID" value="KJE19386.1"/>
    <property type="molecule type" value="Genomic_DNA"/>
</dbReference>
<comment type="caution">
    <text evidence="2">The sequence shown here is derived from an EMBL/GenBank/DDBJ whole genome shotgun (WGS) entry which is preliminary data.</text>
</comment>
<evidence type="ECO:0000313" key="3">
    <source>
        <dbReference type="Proteomes" id="UP000032545"/>
    </source>
</evidence>
<keyword evidence="3" id="KW-1185">Reference proteome</keyword>
<keyword evidence="1" id="KW-1133">Transmembrane helix</keyword>
<organism evidence="2 3">
    <name type="scientific">Frankia torreyi</name>
    <dbReference type="NCBI Taxonomy" id="1856"/>
    <lineage>
        <taxon>Bacteria</taxon>
        <taxon>Bacillati</taxon>
        <taxon>Actinomycetota</taxon>
        <taxon>Actinomycetes</taxon>
        <taxon>Frankiales</taxon>
        <taxon>Frankiaceae</taxon>
        <taxon>Frankia</taxon>
    </lineage>
</organism>